<dbReference type="AlphaFoldDB" id="A0A9E2KW03"/>
<evidence type="ECO:0000313" key="5">
    <source>
        <dbReference type="EMBL" id="MBU3830791.1"/>
    </source>
</evidence>
<organism evidence="5 6">
    <name type="scientific">Candidatus Ureaplasma intestinipullorum</name>
    <dbReference type="NCBI Taxonomy" id="2838770"/>
    <lineage>
        <taxon>Bacteria</taxon>
        <taxon>Bacillati</taxon>
        <taxon>Mycoplasmatota</taxon>
        <taxon>Mycoplasmoidales</taxon>
        <taxon>Mycoplasmoidaceae</taxon>
        <taxon>Ureaplasma</taxon>
    </lineage>
</organism>
<dbReference type="GO" id="GO:0051304">
    <property type="term" value="P:chromosome separation"/>
    <property type="evidence" value="ECO:0007669"/>
    <property type="project" value="InterPro"/>
</dbReference>
<dbReference type="Pfam" id="PF04079">
    <property type="entry name" value="SMC_ScpB"/>
    <property type="match status" value="1"/>
</dbReference>
<dbReference type="Proteomes" id="UP000824247">
    <property type="component" value="Unassembled WGS sequence"/>
</dbReference>
<evidence type="ECO:0000256" key="1">
    <source>
        <dbReference type="ARBA" id="ARBA00022490"/>
    </source>
</evidence>
<dbReference type="SUPFAM" id="SSF46785">
    <property type="entry name" value="Winged helix' DNA-binding domain"/>
    <property type="match status" value="2"/>
</dbReference>
<name>A0A9E2KW03_9BACT</name>
<dbReference type="PANTHER" id="PTHR34298:SF2">
    <property type="entry name" value="SEGREGATION AND CONDENSATION PROTEIN B"/>
    <property type="match status" value="1"/>
</dbReference>
<keyword evidence="2" id="KW-0132">Cell division</keyword>
<evidence type="ECO:0000256" key="3">
    <source>
        <dbReference type="ARBA" id="ARBA00022829"/>
    </source>
</evidence>
<keyword evidence="4" id="KW-0131">Cell cycle</keyword>
<evidence type="ECO:0000313" key="6">
    <source>
        <dbReference type="Proteomes" id="UP000824247"/>
    </source>
</evidence>
<dbReference type="InterPro" id="IPR005234">
    <property type="entry name" value="ScpB_csome_segregation"/>
</dbReference>
<sequence length="317" mass="36673">MSNNYKELNNKINEIINSENKTDLESLSANIDEIKNVDNDLLNSVKQMVGKTTKEQDEEEMTFGRVEVVYNSSNKIVDKYNKLNEDVKIDETKHISDKELIEKLNKFEKERLNLKENFSYLDDSYIISEIRSLIEASLYVVGSEGITINDIKKIVNIPIAIINSIIDEMIEYYKKNKNSGLLITQYGNKFKFVTKSEHNEKIGLIVNKKTRKPMSEGVIETLSIIAYNQPCTKSTIEKIRSKDCTNTIHKLLEFGLIESDGKSDAIGKPWLYSVTQKFFDLYGIKSLNELPPINREFKNYDDNNLNEDRDAQYNEYE</sequence>
<dbReference type="InterPro" id="IPR036388">
    <property type="entry name" value="WH-like_DNA-bd_sf"/>
</dbReference>
<dbReference type="PANTHER" id="PTHR34298">
    <property type="entry name" value="SEGREGATION AND CONDENSATION PROTEIN B"/>
    <property type="match status" value="1"/>
</dbReference>
<keyword evidence="3" id="KW-0159">Chromosome partition</keyword>
<accession>A0A9E2KW03</accession>
<comment type="caution">
    <text evidence="5">The sequence shown here is derived from an EMBL/GenBank/DDBJ whole genome shotgun (WGS) entry which is preliminary data.</text>
</comment>
<protein>
    <submittedName>
        <fullName evidence="5">SMC-Scp complex subunit ScpB</fullName>
    </submittedName>
</protein>
<dbReference type="EMBL" id="JAHLFM010000021">
    <property type="protein sequence ID" value="MBU3830791.1"/>
    <property type="molecule type" value="Genomic_DNA"/>
</dbReference>
<dbReference type="Gene3D" id="1.10.10.10">
    <property type="entry name" value="Winged helix-like DNA-binding domain superfamily/Winged helix DNA-binding domain"/>
    <property type="match status" value="2"/>
</dbReference>
<dbReference type="NCBIfam" id="NF001106">
    <property type="entry name" value="PRK00135.2-1"/>
    <property type="match status" value="1"/>
</dbReference>
<proteinExistence type="predicted"/>
<dbReference type="NCBIfam" id="TIGR00281">
    <property type="entry name" value="SMC-Scp complex subunit ScpB"/>
    <property type="match status" value="1"/>
</dbReference>
<keyword evidence="1" id="KW-0963">Cytoplasm</keyword>
<reference evidence="5" key="1">
    <citation type="journal article" date="2021" name="PeerJ">
        <title>Extensive microbial diversity within the chicken gut microbiome revealed by metagenomics and culture.</title>
        <authorList>
            <person name="Gilroy R."/>
            <person name="Ravi A."/>
            <person name="Getino M."/>
            <person name="Pursley I."/>
            <person name="Horton D.L."/>
            <person name="Alikhan N.F."/>
            <person name="Baker D."/>
            <person name="Gharbi K."/>
            <person name="Hall N."/>
            <person name="Watson M."/>
            <person name="Adriaenssens E.M."/>
            <person name="Foster-Nyarko E."/>
            <person name="Jarju S."/>
            <person name="Secka A."/>
            <person name="Antonio M."/>
            <person name="Oren A."/>
            <person name="Chaudhuri R.R."/>
            <person name="La Ragione R."/>
            <person name="Hildebrand F."/>
            <person name="Pallen M.J."/>
        </authorList>
    </citation>
    <scope>NUCLEOTIDE SEQUENCE</scope>
    <source>
        <strain evidence="5">A5-1222</strain>
    </source>
</reference>
<gene>
    <name evidence="5" type="primary">scpB</name>
    <name evidence="5" type="ORF">H9897_01395</name>
</gene>
<dbReference type="GO" id="GO:0051301">
    <property type="term" value="P:cell division"/>
    <property type="evidence" value="ECO:0007669"/>
    <property type="project" value="UniProtKB-KW"/>
</dbReference>
<evidence type="ECO:0000256" key="4">
    <source>
        <dbReference type="ARBA" id="ARBA00023306"/>
    </source>
</evidence>
<evidence type="ECO:0000256" key="2">
    <source>
        <dbReference type="ARBA" id="ARBA00022618"/>
    </source>
</evidence>
<dbReference type="InterPro" id="IPR036390">
    <property type="entry name" value="WH_DNA-bd_sf"/>
</dbReference>
<reference evidence="5" key="2">
    <citation type="submission" date="2021-04" db="EMBL/GenBank/DDBJ databases">
        <authorList>
            <person name="Gilroy R."/>
        </authorList>
    </citation>
    <scope>NUCLEOTIDE SEQUENCE</scope>
    <source>
        <strain evidence="5">A5-1222</strain>
    </source>
</reference>